<proteinExistence type="predicted"/>
<protein>
    <submittedName>
        <fullName evidence="2">SDR family oxidoreductase</fullName>
        <ecNumber evidence="2">1.1.1.290</ecNumber>
    </submittedName>
</protein>
<dbReference type="CDD" id="cd05266">
    <property type="entry name" value="SDR_a4"/>
    <property type="match status" value="1"/>
</dbReference>
<dbReference type="Pfam" id="PF01370">
    <property type="entry name" value="Epimerase"/>
    <property type="match status" value="1"/>
</dbReference>
<sequence>MNAIIIGCGYVGSIVAQHWRNLGHAITATTTTPDRIGELEKVANQAIVLERCDEETLQTILQNQDVVFLSVAPTANEPVDAKMYEQTYLHTANNLVLALKHFPNVKQLIYTSSCAVYGNSNGAWVSEVSPVAPTNRHGEILHETEQVLLSASSQDLKVCIFRLGAIYGPDRDLKKRFTKLAGTTRPGSGNHFTNWIHLDDIVSASELALDRQLQGIYNLVNDVPIAARELFKQLCDRYELPEVEWDVSDAKSPSNDRRISNQKLKAEGYQFIHPKVEV</sequence>
<comment type="caution">
    <text evidence="2">The sequence shown here is derived from an EMBL/GenBank/DDBJ whole genome shotgun (WGS) entry which is preliminary data.</text>
</comment>
<keyword evidence="3" id="KW-1185">Reference proteome</keyword>
<evidence type="ECO:0000313" key="2">
    <source>
        <dbReference type="EMBL" id="MEK0183508.1"/>
    </source>
</evidence>
<dbReference type="InterPro" id="IPR001509">
    <property type="entry name" value="Epimerase_deHydtase"/>
</dbReference>
<accession>A0ABU8YGM9</accession>
<dbReference type="EMBL" id="JBBLXS010000010">
    <property type="protein sequence ID" value="MEK0183508.1"/>
    <property type="molecule type" value="Genomic_DNA"/>
</dbReference>
<dbReference type="Gene3D" id="3.40.50.720">
    <property type="entry name" value="NAD(P)-binding Rossmann-like Domain"/>
    <property type="match status" value="1"/>
</dbReference>
<dbReference type="GO" id="GO:0033711">
    <property type="term" value="F:4-phosphoerythronate dehydrogenase activity"/>
    <property type="evidence" value="ECO:0007669"/>
    <property type="project" value="UniProtKB-EC"/>
</dbReference>
<gene>
    <name evidence="2" type="ORF">WMG39_01450</name>
</gene>
<feature type="domain" description="NAD-dependent epimerase/dehydratase" evidence="1">
    <location>
        <begin position="5"/>
        <end position="218"/>
    </location>
</feature>
<dbReference type="Proteomes" id="UP001384579">
    <property type="component" value="Unassembled WGS sequence"/>
</dbReference>
<organism evidence="2 3">
    <name type="scientific">Microcoleus anatoxicus PTRS2</name>
    <dbReference type="NCBI Taxonomy" id="2705321"/>
    <lineage>
        <taxon>Bacteria</taxon>
        <taxon>Bacillati</taxon>
        <taxon>Cyanobacteriota</taxon>
        <taxon>Cyanophyceae</taxon>
        <taxon>Oscillatoriophycideae</taxon>
        <taxon>Oscillatoriales</taxon>
        <taxon>Microcoleaceae</taxon>
        <taxon>Microcoleus</taxon>
        <taxon>Microcoleus anatoxicus</taxon>
    </lineage>
</organism>
<dbReference type="EC" id="1.1.1.290" evidence="2"/>
<dbReference type="RefSeq" id="WP_340519009.1">
    <property type="nucleotide sequence ID" value="NZ_JBBLXS010000010.1"/>
</dbReference>
<dbReference type="PANTHER" id="PTHR48079">
    <property type="entry name" value="PROTEIN YEEZ"/>
    <property type="match status" value="1"/>
</dbReference>
<dbReference type="PANTHER" id="PTHR48079:SF6">
    <property type="entry name" value="NAD(P)-BINDING DOMAIN-CONTAINING PROTEIN-RELATED"/>
    <property type="match status" value="1"/>
</dbReference>
<keyword evidence="2" id="KW-0560">Oxidoreductase</keyword>
<dbReference type="InterPro" id="IPR051783">
    <property type="entry name" value="NAD(P)-dependent_oxidoreduct"/>
</dbReference>
<dbReference type="SUPFAM" id="SSF51735">
    <property type="entry name" value="NAD(P)-binding Rossmann-fold domains"/>
    <property type="match status" value="1"/>
</dbReference>
<evidence type="ECO:0000313" key="3">
    <source>
        <dbReference type="Proteomes" id="UP001384579"/>
    </source>
</evidence>
<name>A0ABU8YGM9_9CYAN</name>
<reference evidence="2 3" key="1">
    <citation type="journal article" date="2020" name="Harmful Algae">
        <title>Molecular and morphological characterization of a novel dihydroanatoxin-a producing Microcoleus species (cyanobacteria) from the Russian River, California, USA.</title>
        <authorList>
            <person name="Conklin K.Y."/>
            <person name="Stancheva R."/>
            <person name="Otten T.G."/>
            <person name="Fadness R."/>
            <person name="Boyer G.L."/>
            <person name="Read B."/>
            <person name="Zhang X."/>
            <person name="Sheath R.G."/>
        </authorList>
    </citation>
    <scope>NUCLEOTIDE SEQUENCE [LARGE SCALE GENOMIC DNA]</scope>
    <source>
        <strain evidence="2 3">PTRS2</strain>
    </source>
</reference>
<dbReference type="InterPro" id="IPR036291">
    <property type="entry name" value="NAD(P)-bd_dom_sf"/>
</dbReference>
<evidence type="ECO:0000259" key="1">
    <source>
        <dbReference type="Pfam" id="PF01370"/>
    </source>
</evidence>